<dbReference type="Proteomes" id="UP000477311">
    <property type="component" value="Unassembled WGS sequence"/>
</dbReference>
<feature type="region of interest" description="Disordered" evidence="1">
    <location>
        <begin position="1"/>
        <end position="35"/>
    </location>
</feature>
<dbReference type="SUPFAM" id="SSF48576">
    <property type="entry name" value="Terpenoid synthases"/>
    <property type="match status" value="1"/>
</dbReference>
<dbReference type="RefSeq" id="WP_165107003.1">
    <property type="nucleotide sequence ID" value="NZ_JAAKYA010000048.1"/>
</dbReference>
<feature type="compositionally biased region" description="Polar residues" evidence="1">
    <location>
        <begin position="15"/>
        <end position="29"/>
    </location>
</feature>
<dbReference type="SFLD" id="SFLDG01018">
    <property type="entry name" value="Squalene/Phytoene_Synthase_Lik"/>
    <property type="match status" value="1"/>
</dbReference>
<reference evidence="2 3" key="1">
    <citation type="submission" date="2020-02" db="EMBL/GenBank/DDBJ databases">
        <title>Draft genome sequence of Limisphaera ngatamarikiensis NGM72.4T, a thermophilic Verrucomicrobia grouped in subdivision 3.</title>
        <authorList>
            <person name="Carere C.R."/>
            <person name="Steen J."/>
            <person name="Hugenholtz P."/>
            <person name="Stott M.B."/>
        </authorList>
    </citation>
    <scope>NUCLEOTIDE SEQUENCE [LARGE SCALE GENOMIC DNA]</scope>
    <source>
        <strain evidence="2 3">NGM72.4</strain>
    </source>
</reference>
<organism evidence="2 3">
    <name type="scientific">Limisphaera ngatamarikiensis</name>
    <dbReference type="NCBI Taxonomy" id="1324935"/>
    <lineage>
        <taxon>Bacteria</taxon>
        <taxon>Pseudomonadati</taxon>
        <taxon>Verrucomicrobiota</taxon>
        <taxon>Verrucomicrobiia</taxon>
        <taxon>Limisphaerales</taxon>
        <taxon>Limisphaeraceae</taxon>
        <taxon>Limisphaera</taxon>
    </lineage>
</organism>
<evidence type="ECO:0000256" key="1">
    <source>
        <dbReference type="SAM" id="MobiDB-lite"/>
    </source>
</evidence>
<accession>A0A6M1RWK9</accession>
<dbReference type="PANTHER" id="PTHR31480">
    <property type="entry name" value="BIFUNCTIONAL LYCOPENE CYCLASE/PHYTOENE SYNTHASE"/>
    <property type="match status" value="1"/>
</dbReference>
<sequence>MEAPLRPRSRANHTHLCNTSARAPSNQRSPPALPQMTPAHWQLLRATSRSFYLSLRVLPRPVREPIGLAYLLARTTDTVADAEQLPVNDRLQLLDRMRRQIAGLADPGPLPLPRPANPDAARPEEKLLLHWPASLAALGLLPPEDQNEVRTVLHHILNGQTWDLARFGTPGRSPLGPIAVTTAEELDHYTYCVAGSVGEFWSRVCRRHLFPREPLREPEWLAQAVQFGKGLQLVNVLRDCAADLRQGRCYLPAVELQALGLQPPDLLDPQSWPRVKPCYEHWRQRAMAFLEAGWAYTLAIPAHQKRLRLACAWPLLLGVRTLQELGRVNPLDPAQRVKIPRREVRRWIWRSLAGSVLPRVWARLFHRALHTS</sequence>
<dbReference type="EMBL" id="JAAKYA010000048">
    <property type="protein sequence ID" value="NGO39152.1"/>
    <property type="molecule type" value="Genomic_DNA"/>
</dbReference>
<proteinExistence type="predicted"/>
<dbReference type="SFLD" id="SFLDS00005">
    <property type="entry name" value="Isoprenoid_Synthase_Type_I"/>
    <property type="match status" value="1"/>
</dbReference>
<dbReference type="InterPro" id="IPR002060">
    <property type="entry name" value="Squ/phyt_synthse"/>
</dbReference>
<protein>
    <submittedName>
        <fullName evidence="2">Squalene/phytoene synthase family protein</fullName>
    </submittedName>
</protein>
<gene>
    <name evidence="2" type="ORF">G4L39_07040</name>
</gene>
<evidence type="ECO:0000313" key="2">
    <source>
        <dbReference type="EMBL" id="NGO39152.1"/>
    </source>
</evidence>
<keyword evidence="3" id="KW-1185">Reference proteome</keyword>
<name>A0A6M1RWK9_9BACT</name>
<dbReference type="GO" id="GO:0016765">
    <property type="term" value="F:transferase activity, transferring alkyl or aryl (other than methyl) groups"/>
    <property type="evidence" value="ECO:0007669"/>
    <property type="project" value="UniProtKB-ARBA"/>
</dbReference>
<dbReference type="InterPro" id="IPR008949">
    <property type="entry name" value="Isoprenoid_synthase_dom_sf"/>
</dbReference>
<dbReference type="Gene3D" id="1.10.600.10">
    <property type="entry name" value="Farnesyl Diphosphate Synthase"/>
    <property type="match status" value="1"/>
</dbReference>
<dbReference type="Pfam" id="PF00494">
    <property type="entry name" value="SQS_PSY"/>
    <property type="match status" value="1"/>
</dbReference>
<evidence type="ECO:0000313" key="3">
    <source>
        <dbReference type="Proteomes" id="UP000477311"/>
    </source>
</evidence>
<comment type="caution">
    <text evidence="2">The sequence shown here is derived from an EMBL/GenBank/DDBJ whole genome shotgun (WGS) entry which is preliminary data.</text>
</comment>
<dbReference type="AlphaFoldDB" id="A0A6M1RWK9"/>